<dbReference type="InterPro" id="IPR000182">
    <property type="entry name" value="GNAT_dom"/>
</dbReference>
<dbReference type="AlphaFoldDB" id="A0AAC9B3M4"/>
<name>A0AAC9B3M4_9LACO</name>
<dbReference type="Gene3D" id="3.40.630.30">
    <property type="match status" value="1"/>
</dbReference>
<sequence length="186" mass="21495">MDKKIKTPRLNLRPFVSGDLFKLQEIVENKEIADQAGFRVSSSSFETDFFLQQLMRTNIWAITLKQSAAVIGSIGLYSVSNEHQERDFQKFEIGYMMNQDFWGQGYMKEAVSYLLQQVFQTNGDYVVLASTYTENKRSKLLLEHLGFKQTGQHTLPVSVLNPAPKQETYYELTERRFKEGGNYATH</sequence>
<dbReference type="InterPro" id="IPR016181">
    <property type="entry name" value="Acyl_CoA_acyltransferase"/>
</dbReference>
<reference evidence="4 5" key="1">
    <citation type="journal article" date="2016" name="PLoS ONE">
        <title>The Identification of Novel Diagnostic Marker Genes for the Detection of Beer Spoiling Pediococcus damnosus Strains Using the BlAst Diagnostic Gene findEr.</title>
        <authorList>
            <person name="Behr J."/>
            <person name="Geissler A.J."/>
            <person name="Schmid J."/>
            <person name="Zehe A."/>
            <person name="Vogel R.F."/>
        </authorList>
    </citation>
    <scope>NUCLEOTIDE SEQUENCE [LARGE SCALE GENOMIC DNA]</scope>
    <source>
        <strain evidence="2 5">TMW 2.1533</strain>
        <strain evidence="3 4">TMW 2.1535</strain>
    </source>
</reference>
<dbReference type="InterPro" id="IPR051531">
    <property type="entry name" value="N-acetyltransferase"/>
</dbReference>
<dbReference type="SUPFAM" id="SSF55729">
    <property type="entry name" value="Acyl-CoA N-acyltransferases (Nat)"/>
    <property type="match status" value="1"/>
</dbReference>
<dbReference type="PROSITE" id="PS51186">
    <property type="entry name" value="GNAT"/>
    <property type="match status" value="1"/>
</dbReference>
<feature type="domain" description="N-acetyltransferase" evidence="1">
    <location>
        <begin position="10"/>
        <end position="175"/>
    </location>
</feature>
<dbReference type="EMBL" id="CP012275">
    <property type="protein sequence ID" value="AMV63670.1"/>
    <property type="molecule type" value="Genomic_DNA"/>
</dbReference>
<accession>A0AAC9B3M4</accession>
<dbReference type="Pfam" id="PF13302">
    <property type="entry name" value="Acetyltransf_3"/>
    <property type="match status" value="1"/>
</dbReference>
<protein>
    <submittedName>
        <fullName evidence="2">Ribosomal-protein-S5p-alanine acetyltransferase</fullName>
    </submittedName>
</protein>
<dbReference type="RefSeq" id="WP_046871280.1">
    <property type="nucleotide sequence ID" value="NZ_BAAAXI010000012.1"/>
</dbReference>
<evidence type="ECO:0000313" key="5">
    <source>
        <dbReference type="Proteomes" id="UP000076405"/>
    </source>
</evidence>
<evidence type="ECO:0000313" key="2">
    <source>
        <dbReference type="EMBL" id="AMV63670.1"/>
    </source>
</evidence>
<dbReference type="Proteomes" id="UP000076405">
    <property type="component" value="Chromosome"/>
</dbReference>
<proteinExistence type="predicted"/>
<dbReference type="GO" id="GO:0016747">
    <property type="term" value="F:acyltransferase activity, transferring groups other than amino-acyl groups"/>
    <property type="evidence" value="ECO:0007669"/>
    <property type="project" value="InterPro"/>
</dbReference>
<evidence type="ECO:0000313" key="3">
    <source>
        <dbReference type="EMBL" id="AMV66392.1"/>
    </source>
</evidence>
<dbReference type="PANTHER" id="PTHR43792">
    <property type="entry name" value="GNAT FAMILY, PUTATIVE (AFU_ORTHOLOGUE AFUA_3G00765)-RELATED-RELATED"/>
    <property type="match status" value="1"/>
</dbReference>
<dbReference type="EMBL" id="CP012288">
    <property type="protein sequence ID" value="AMV66392.1"/>
    <property type="molecule type" value="Genomic_DNA"/>
</dbReference>
<keyword evidence="4" id="KW-1185">Reference proteome</keyword>
<dbReference type="Proteomes" id="UP000076244">
    <property type="component" value="Chromosome"/>
</dbReference>
<dbReference type="KEGG" id="pdm:ADU72_0443"/>
<evidence type="ECO:0000313" key="4">
    <source>
        <dbReference type="Proteomes" id="UP000076244"/>
    </source>
</evidence>
<gene>
    <name evidence="2" type="ORF">ADU70_2208</name>
    <name evidence="3" type="ORF">ADU72_0443</name>
</gene>
<evidence type="ECO:0000259" key="1">
    <source>
        <dbReference type="PROSITE" id="PS51186"/>
    </source>
</evidence>
<dbReference type="GeneID" id="57275728"/>
<organism evidence="2 5">
    <name type="scientific">Pediococcus damnosus</name>
    <dbReference type="NCBI Taxonomy" id="51663"/>
    <lineage>
        <taxon>Bacteria</taxon>
        <taxon>Bacillati</taxon>
        <taxon>Bacillota</taxon>
        <taxon>Bacilli</taxon>
        <taxon>Lactobacillales</taxon>
        <taxon>Lactobacillaceae</taxon>
        <taxon>Pediococcus</taxon>
    </lineage>
</organism>